<dbReference type="Proteomes" id="UP000030746">
    <property type="component" value="Unassembled WGS sequence"/>
</dbReference>
<evidence type="ECO:0000259" key="1">
    <source>
        <dbReference type="Pfam" id="PF25400"/>
    </source>
</evidence>
<gene>
    <name evidence="2" type="ORF">LOTGIDRAFT_162035</name>
</gene>
<evidence type="ECO:0000313" key="3">
    <source>
        <dbReference type="Proteomes" id="UP000030746"/>
    </source>
</evidence>
<name>V4AD32_LOTGI</name>
<evidence type="ECO:0000313" key="2">
    <source>
        <dbReference type="EMBL" id="ESO93010.1"/>
    </source>
</evidence>
<dbReference type="AlphaFoldDB" id="V4AD32"/>
<dbReference type="InterPro" id="IPR057496">
    <property type="entry name" value="FAN-like_PH"/>
</dbReference>
<dbReference type="KEGG" id="lgi:LOTGIDRAFT_162035"/>
<organism evidence="2 3">
    <name type="scientific">Lottia gigantea</name>
    <name type="common">Giant owl limpet</name>
    <dbReference type="NCBI Taxonomy" id="225164"/>
    <lineage>
        <taxon>Eukaryota</taxon>
        <taxon>Metazoa</taxon>
        <taxon>Spiralia</taxon>
        <taxon>Lophotrochozoa</taxon>
        <taxon>Mollusca</taxon>
        <taxon>Gastropoda</taxon>
        <taxon>Patellogastropoda</taxon>
        <taxon>Lottioidea</taxon>
        <taxon>Lottiidae</taxon>
        <taxon>Lottia</taxon>
    </lineage>
</organism>
<dbReference type="Pfam" id="PF25400">
    <property type="entry name" value="PH_FAN"/>
    <property type="match status" value="1"/>
</dbReference>
<dbReference type="RefSeq" id="XP_009056220.1">
    <property type="nucleotide sequence ID" value="XM_009057972.1"/>
</dbReference>
<dbReference type="GeneID" id="20238883"/>
<dbReference type="CTD" id="20238883"/>
<reference evidence="2 3" key="1">
    <citation type="journal article" date="2013" name="Nature">
        <title>Insights into bilaterian evolution from three spiralian genomes.</title>
        <authorList>
            <person name="Simakov O."/>
            <person name="Marletaz F."/>
            <person name="Cho S.J."/>
            <person name="Edsinger-Gonzales E."/>
            <person name="Havlak P."/>
            <person name="Hellsten U."/>
            <person name="Kuo D.H."/>
            <person name="Larsson T."/>
            <person name="Lv J."/>
            <person name="Arendt D."/>
            <person name="Savage R."/>
            <person name="Osoegawa K."/>
            <person name="de Jong P."/>
            <person name="Grimwood J."/>
            <person name="Chapman J.A."/>
            <person name="Shapiro H."/>
            <person name="Aerts A."/>
            <person name="Otillar R.P."/>
            <person name="Terry A.Y."/>
            <person name="Boore J.L."/>
            <person name="Grigoriev I.V."/>
            <person name="Lindberg D.R."/>
            <person name="Seaver E.C."/>
            <person name="Weisblat D.A."/>
            <person name="Putnam N.H."/>
            <person name="Rokhsar D.S."/>
        </authorList>
    </citation>
    <scope>NUCLEOTIDE SEQUENCE [LARGE SCALE GENOMIC DNA]</scope>
</reference>
<feature type="domain" description="FAN-like N-terminal PH" evidence="1">
    <location>
        <begin position="1"/>
        <end position="88"/>
    </location>
</feature>
<sequence length="159" mass="18248">MAFLETDTLGQERFSLLLLEPGEIYFEDFSVFFCPSGLPEVEPIKKKQRGHLKVCSKSILFVPGEIHLPIIKFPLKNVDLIDEWTGGLFSKYVLSLNHLVLFIRPHINIAVTHVRYEELIVLKRPMGKAHFAKKEKIGTDLLGQGLYERGYKARLLLIQ</sequence>
<proteinExistence type="predicted"/>
<dbReference type="HOGENOM" id="CLU_1662779_0_0_1"/>
<accession>V4AD32</accession>
<dbReference type="OrthoDB" id="26681at2759"/>
<dbReference type="EMBL" id="KB201977">
    <property type="protein sequence ID" value="ESO93010.1"/>
    <property type="molecule type" value="Genomic_DNA"/>
</dbReference>
<protein>
    <recommendedName>
        <fullName evidence="1">FAN-like N-terminal PH domain-containing protein</fullName>
    </recommendedName>
</protein>
<keyword evidence="3" id="KW-1185">Reference proteome</keyword>
<dbReference type="STRING" id="225164.V4AD32"/>